<feature type="non-terminal residue" evidence="1">
    <location>
        <position position="1"/>
    </location>
</feature>
<proteinExistence type="predicted"/>
<dbReference type="EMBL" id="CAJVQC010081470">
    <property type="protein sequence ID" value="CAG8818808.1"/>
    <property type="molecule type" value="Genomic_DNA"/>
</dbReference>
<gene>
    <name evidence="1" type="ORF">RPERSI_LOCUS24992</name>
</gene>
<name>A0ACA9S0N8_9GLOM</name>
<reference evidence="1" key="1">
    <citation type="submission" date="2021-06" db="EMBL/GenBank/DDBJ databases">
        <authorList>
            <person name="Kallberg Y."/>
            <person name="Tangrot J."/>
            <person name="Rosling A."/>
        </authorList>
    </citation>
    <scope>NUCLEOTIDE SEQUENCE</scope>
    <source>
        <strain evidence="1">MA461A</strain>
    </source>
</reference>
<evidence type="ECO:0000313" key="2">
    <source>
        <dbReference type="Proteomes" id="UP000789920"/>
    </source>
</evidence>
<protein>
    <submittedName>
        <fullName evidence="1">20919_t:CDS:1</fullName>
    </submittedName>
</protein>
<keyword evidence="2" id="KW-1185">Reference proteome</keyword>
<dbReference type="Proteomes" id="UP000789920">
    <property type="component" value="Unassembled WGS sequence"/>
</dbReference>
<accession>A0ACA9S0N8</accession>
<feature type="non-terminal residue" evidence="1">
    <location>
        <position position="108"/>
    </location>
</feature>
<evidence type="ECO:0000313" key="1">
    <source>
        <dbReference type="EMBL" id="CAG8818808.1"/>
    </source>
</evidence>
<sequence length="108" mass="12167">EVRRVRHHKIEDSALKFICGAKQTSYVLQAETKAELKDWITAFESRFPLNKNLATSAVAARSEDEQNPPTTDEKQRNDDAALKSSEGSRPDASVQNHPILPQHYLLLP</sequence>
<organism evidence="1 2">
    <name type="scientific">Racocetra persica</name>
    <dbReference type="NCBI Taxonomy" id="160502"/>
    <lineage>
        <taxon>Eukaryota</taxon>
        <taxon>Fungi</taxon>
        <taxon>Fungi incertae sedis</taxon>
        <taxon>Mucoromycota</taxon>
        <taxon>Glomeromycotina</taxon>
        <taxon>Glomeromycetes</taxon>
        <taxon>Diversisporales</taxon>
        <taxon>Gigasporaceae</taxon>
        <taxon>Racocetra</taxon>
    </lineage>
</organism>
<comment type="caution">
    <text evidence="1">The sequence shown here is derived from an EMBL/GenBank/DDBJ whole genome shotgun (WGS) entry which is preliminary data.</text>
</comment>